<dbReference type="Gene3D" id="3.40.50.720">
    <property type="entry name" value="NAD(P)-binding Rossmann-like Domain"/>
    <property type="match status" value="1"/>
</dbReference>
<reference evidence="3" key="1">
    <citation type="submission" date="2021-02" db="EMBL/GenBank/DDBJ databases">
        <authorList>
            <person name="Syme A R."/>
            <person name="Syme A R."/>
            <person name="Moolhuijzen P."/>
        </authorList>
    </citation>
    <scope>NUCLEOTIDE SEQUENCE</scope>
    <source>
        <strain evidence="3">W1-1</strain>
    </source>
</reference>
<feature type="domain" description="PRISE-like Rossmann-fold" evidence="2">
    <location>
        <begin position="5"/>
        <end position="385"/>
    </location>
</feature>
<dbReference type="InterPro" id="IPR013830">
    <property type="entry name" value="SGNH_hydro"/>
</dbReference>
<accession>A0A6S6VXC4</accession>
<dbReference type="CDD" id="cd08948">
    <property type="entry name" value="5beta-POR_like_SDR_a"/>
    <property type="match status" value="1"/>
</dbReference>
<dbReference type="PANTHER" id="PTHR32487">
    <property type="entry name" value="3-OXO-DELTA(4,5)-STEROID 5-BETA-REDUCTASE"/>
    <property type="match status" value="1"/>
</dbReference>
<organism evidence="3 4">
    <name type="scientific">Pyrenophora teres f. teres</name>
    <dbReference type="NCBI Taxonomy" id="97479"/>
    <lineage>
        <taxon>Eukaryota</taxon>
        <taxon>Fungi</taxon>
        <taxon>Dikarya</taxon>
        <taxon>Ascomycota</taxon>
        <taxon>Pezizomycotina</taxon>
        <taxon>Dothideomycetes</taxon>
        <taxon>Pleosporomycetidae</taxon>
        <taxon>Pleosporales</taxon>
        <taxon>Pleosporineae</taxon>
        <taxon>Pleosporaceae</taxon>
        <taxon>Pyrenophora</taxon>
    </lineage>
</organism>
<dbReference type="PANTHER" id="PTHR32487:SF8">
    <property type="entry name" value="NAD-DEPENDENT EPIMERASE_DEHYDRATASE DOMAIN-CONTAINING PROTEIN"/>
    <property type="match status" value="1"/>
</dbReference>
<evidence type="ECO:0000313" key="4">
    <source>
        <dbReference type="Proteomes" id="UP000472372"/>
    </source>
</evidence>
<name>A0A6S6VXC4_9PLEO</name>
<dbReference type="Pfam" id="PF13472">
    <property type="entry name" value="Lipase_GDSL_2"/>
    <property type="match status" value="1"/>
</dbReference>
<feature type="domain" description="SGNH hydrolase-type esterase" evidence="1">
    <location>
        <begin position="475"/>
        <end position="657"/>
    </location>
</feature>
<evidence type="ECO:0000259" key="1">
    <source>
        <dbReference type="Pfam" id="PF13472"/>
    </source>
</evidence>
<dbReference type="EMBL" id="HG992979">
    <property type="protein sequence ID" value="CAE7024494.1"/>
    <property type="molecule type" value="Genomic_DNA"/>
</dbReference>
<dbReference type="InterPro" id="IPR036514">
    <property type="entry name" value="SGNH_hydro_sf"/>
</dbReference>
<dbReference type="InterPro" id="IPR055222">
    <property type="entry name" value="PRISE-like_Rossmann-fold"/>
</dbReference>
<proteinExistence type="predicted"/>
<protein>
    <submittedName>
        <fullName evidence="3">Lipase GDSL 2 multi-domain protein</fullName>
    </submittedName>
</protein>
<dbReference type="Proteomes" id="UP000472372">
    <property type="component" value="Chromosome 3"/>
</dbReference>
<dbReference type="SUPFAM" id="SSF52266">
    <property type="entry name" value="SGNH hydrolase"/>
    <property type="match status" value="1"/>
</dbReference>
<evidence type="ECO:0000313" key="3">
    <source>
        <dbReference type="EMBL" id="CAE7024494.1"/>
    </source>
</evidence>
<dbReference type="InterPro" id="IPR036291">
    <property type="entry name" value="NAD(P)-bd_dom_sf"/>
</dbReference>
<evidence type="ECO:0000259" key="2">
    <source>
        <dbReference type="Pfam" id="PF22917"/>
    </source>
</evidence>
<dbReference type="CDD" id="cd01833">
    <property type="entry name" value="XynB_like"/>
    <property type="match status" value="1"/>
</dbReference>
<dbReference type="Pfam" id="PF22917">
    <property type="entry name" value="PRISE"/>
    <property type="match status" value="1"/>
</dbReference>
<sequence length="688" mass="77238">MGNHALIYGASGISGWAIVNSILNGYPSNDAFSRVTAMVNRPLTREMALWPDDSRLQIVSGVDLVKGTQEELEKQIKEKVKDVETVTQVYFYSYKQIDDPESECKTNEAMLERAVTAIDHLSSKLSYVLLPTGTKIYGCQMLDKFPFAQELPLKETLPPIPEPYLSQLFYYNQIDCLKRISKGKSWNWCEVRPDNIIGFVPNNNAYCLAQTLALYLSLYRSIEGEGAKCPFPGTEKSWVNKYNESPQDMVAHFSIYASLHSEKTASQSFNVGGQEDSWSGKWPVICDYFGLNGTGPEENSPQPGAYIDAHKKEWQELEKKHNLKKGSVDSDITHPGFQYFIMTMFDFDRQMSMEASHKVGYTEEIGTKETWTTAFDRMRKAKVIPPPVLQLGLAISNIDRHDYATVNLAEYIDLAIDDNSIHITMIPNLGSPRAKLALRVVGLVAVVCFLILLIFGLPRRTHHANVNIPLRILPLGDSITWGWQPTAQENGTDGYRAELIYDLIWARYGTVNYVGTQRSGYMYNNENEGHSGATISKLQGLMKAGLEMRPNVILLHIGTNDLARPETAEEKWSDAPERLGRLLDDIFKICPDAVVLVAKIIQAKDTQTRANVQIFNDAIPQVVDMSREKGFKLAIADLSIVDANELVDDLHPSYAGYSHMSDIWYDAIRVVSLKELITPPVTVGRFNG</sequence>
<gene>
    <name evidence="3" type="ORF">PTTW11_03768</name>
</gene>
<dbReference type="AlphaFoldDB" id="A0A6S6VXC4"/>
<dbReference type="SUPFAM" id="SSF51735">
    <property type="entry name" value="NAD(P)-binding Rossmann-fold domains"/>
    <property type="match status" value="1"/>
</dbReference>
<dbReference type="Gene3D" id="3.40.50.1110">
    <property type="entry name" value="SGNH hydrolase"/>
    <property type="match status" value="1"/>
</dbReference>